<feature type="transmembrane region" description="Helical" evidence="8">
    <location>
        <begin position="110"/>
        <end position="130"/>
    </location>
</feature>
<accession>K7YFM4</accession>
<evidence type="ECO:0000313" key="11">
    <source>
        <dbReference type="Proteomes" id="UP000010077"/>
    </source>
</evidence>
<keyword evidence="6 8" id="KW-1133">Transmembrane helix</keyword>
<evidence type="ECO:0000313" key="10">
    <source>
        <dbReference type="EMBL" id="AFX98385.1"/>
    </source>
</evidence>
<keyword evidence="4" id="KW-0808">Transferase</keyword>
<comment type="subcellular location">
    <subcellularLocation>
        <location evidence="1">Cell membrane</location>
        <topology evidence="1">Multi-pass membrane protein</topology>
    </subcellularLocation>
</comment>
<feature type="transmembrane region" description="Helical" evidence="8">
    <location>
        <begin position="313"/>
        <end position="332"/>
    </location>
</feature>
<feature type="transmembrane region" description="Helical" evidence="8">
    <location>
        <begin position="288"/>
        <end position="307"/>
    </location>
</feature>
<dbReference type="InterPro" id="IPR038731">
    <property type="entry name" value="RgtA/B/C-like"/>
</dbReference>
<evidence type="ECO:0000256" key="3">
    <source>
        <dbReference type="ARBA" id="ARBA00022676"/>
    </source>
</evidence>
<name>K7YFM4_9PROT</name>
<evidence type="ECO:0000256" key="7">
    <source>
        <dbReference type="ARBA" id="ARBA00023136"/>
    </source>
</evidence>
<dbReference type="HOGENOM" id="CLU_016165_3_0_5"/>
<feature type="transmembrane region" description="Helical" evidence="8">
    <location>
        <begin position="339"/>
        <end position="359"/>
    </location>
</feature>
<dbReference type="Pfam" id="PF13231">
    <property type="entry name" value="PMT_2"/>
    <property type="match status" value="1"/>
</dbReference>
<proteinExistence type="predicted"/>
<dbReference type="eggNOG" id="COG1807">
    <property type="taxonomic scope" value="Bacteria"/>
</dbReference>
<gene>
    <name evidence="10" type="ORF">A1OE_183</name>
</gene>
<feature type="transmembrane region" description="Helical" evidence="8">
    <location>
        <begin position="135"/>
        <end position="151"/>
    </location>
</feature>
<dbReference type="PANTHER" id="PTHR33908:SF11">
    <property type="entry name" value="MEMBRANE PROTEIN"/>
    <property type="match status" value="1"/>
</dbReference>
<keyword evidence="3" id="KW-0328">Glycosyltransferase</keyword>
<dbReference type="KEGG" id="thal:A1OE_183"/>
<evidence type="ECO:0000256" key="6">
    <source>
        <dbReference type="ARBA" id="ARBA00022989"/>
    </source>
</evidence>
<keyword evidence="11" id="KW-1185">Reference proteome</keyword>
<dbReference type="GO" id="GO:0009103">
    <property type="term" value="P:lipopolysaccharide biosynthetic process"/>
    <property type="evidence" value="ECO:0007669"/>
    <property type="project" value="UniProtKB-ARBA"/>
</dbReference>
<feature type="transmembrane region" description="Helical" evidence="8">
    <location>
        <begin position="197"/>
        <end position="219"/>
    </location>
</feature>
<reference evidence="10 11" key="1">
    <citation type="journal article" date="2012" name="Proc. Natl. Acad. Sci. U.S.A.">
        <title>Genome streamlining and chemical defense in a coral reef symbiosis.</title>
        <authorList>
            <person name="Kwan J.C."/>
            <person name="Donia M.S."/>
            <person name="Han A.W."/>
            <person name="Hirose E."/>
            <person name="Haygood M.G."/>
            <person name="Schmidt E.W."/>
        </authorList>
    </citation>
    <scope>NUCLEOTIDE SEQUENCE [LARGE SCALE GENOMIC DNA]</scope>
    <source>
        <strain evidence="10 11">L2</strain>
    </source>
</reference>
<dbReference type="Proteomes" id="UP000010077">
    <property type="component" value="Chromosome"/>
</dbReference>
<evidence type="ECO:0000256" key="4">
    <source>
        <dbReference type="ARBA" id="ARBA00022679"/>
    </source>
</evidence>
<evidence type="ECO:0000256" key="8">
    <source>
        <dbReference type="SAM" id="Phobius"/>
    </source>
</evidence>
<dbReference type="InterPro" id="IPR050297">
    <property type="entry name" value="LipidA_mod_glycosyltrf_83"/>
</dbReference>
<dbReference type="STRING" id="1193729.A1OE_183"/>
<dbReference type="AlphaFoldDB" id="K7YFM4"/>
<dbReference type="OrthoDB" id="9811222at2"/>
<protein>
    <recommendedName>
        <fullName evidence="9">Glycosyltransferase RgtA/B/C/D-like domain-containing protein</fullName>
    </recommendedName>
</protein>
<dbReference type="GO" id="GO:0016763">
    <property type="term" value="F:pentosyltransferase activity"/>
    <property type="evidence" value="ECO:0007669"/>
    <property type="project" value="TreeGrafter"/>
</dbReference>
<dbReference type="EMBL" id="CP003539">
    <property type="protein sequence ID" value="AFX98385.1"/>
    <property type="molecule type" value="Genomic_DNA"/>
</dbReference>
<feature type="domain" description="Glycosyltransferase RgtA/B/C/D-like" evidence="9">
    <location>
        <begin position="61"/>
        <end position="220"/>
    </location>
</feature>
<sequence length="498" mass="57319">MISTIKLLFSKLTYLQTVLICVISLTALRLYANAFTDLELYEDEAQYWTWAQDLDLGYFAKPPLIAWLIAASTNTCGNGEACVRVLSPILHAGTALALFWLGKVVADNRVAMWSTIIWITLPSVGFSSLIFSTDVPLLFCWTLAIIFYRYLLNNRAWAFAIATGWSIGIGMLAQYDMVYIFFGIALQIILSPRDRWILFNLRGLMVILLTLLIIFPNIYWNATKHFPIIAHIGDDANLNNTPSQKFHVSYSFQFIIEQIGVFGPISFIIFAWRIILCIRARLTQEEQFLLSFAIPPLVISTIQAFLFQANAKWAITTYPTATILVALWLVSLSRRWVNYLLIIPHLFVSVALSIILASWPKIRISFIDQYFLRLTGWEQIAETSRLEIITNPDLPILMTDQISMSLLLYYMRDQLSISKSHPGKRAVYIWDWNQHPDNQYELIASYIPTAKNRMLILSTQEDISSILNYFDIKKNIRRISITRFGCTKKLRIWFVSKN</sequence>
<evidence type="ECO:0000259" key="9">
    <source>
        <dbReference type="Pfam" id="PF13231"/>
    </source>
</evidence>
<dbReference type="GO" id="GO:0005886">
    <property type="term" value="C:plasma membrane"/>
    <property type="evidence" value="ECO:0007669"/>
    <property type="project" value="UniProtKB-SubCell"/>
</dbReference>
<evidence type="ECO:0000256" key="1">
    <source>
        <dbReference type="ARBA" id="ARBA00004651"/>
    </source>
</evidence>
<keyword evidence="2" id="KW-1003">Cell membrane</keyword>
<evidence type="ECO:0000256" key="5">
    <source>
        <dbReference type="ARBA" id="ARBA00022692"/>
    </source>
</evidence>
<feature type="transmembrane region" description="Helical" evidence="8">
    <location>
        <begin position="12"/>
        <end position="32"/>
    </location>
</feature>
<dbReference type="RefSeq" id="WP_015087883.1">
    <property type="nucleotide sequence ID" value="NC_019566.1"/>
</dbReference>
<evidence type="ECO:0000256" key="2">
    <source>
        <dbReference type="ARBA" id="ARBA00022475"/>
    </source>
</evidence>
<dbReference type="PANTHER" id="PTHR33908">
    <property type="entry name" value="MANNOSYLTRANSFERASE YKCB-RELATED"/>
    <property type="match status" value="1"/>
</dbReference>
<keyword evidence="5 8" id="KW-0812">Transmembrane</keyword>
<organism evidence="10 11">
    <name type="scientific">Candidatus Endolissoclinum faulkneri L2</name>
    <dbReference type="NCBI Taxonomy" id="1193729"/>
    <lineage>
        <taxon>Bacteria</taxon>
        <taxon>Pseudomonadati</taxon>
        <taxon>Pseudomonadota</taxon>
        <taxon>Alphaproteobacteria</taxon>
        <taxon>Rhodospirillales</taxon>
        <taxon>Rhodospirillaceae</taxon>
        <taxon>Candidatus Endolissoclinum</taxon>
    </lineage>
</organism>
<feature type="transmembrane region" description="Helical" evidence="8">
    <location>
        <begin position="255"/>
        <end position="276"/>
    </location>
</feature>
<keyword evidence="7 8" id="KW-0472">Membrane</keyword>
<feature type="transmembrane region" description="Helical" evidence="8">
    <location>
        <begin position="157"/>
        <end position="190"/>
    </location>
</feature>